<dbReference type="RefSeq" id="WP_069328511.1">
    <property type="nucleotide sequence ID" value="NZ_MDER01000053.1"/>
</dbReference>
<evidence type="ECO:0000313" key="3">
    <source>
        <dbReference type="EMBL" id="ODP27478.1"/>
    </source>
</evidence>
<feature type="transmembrane region" description="Helical" evidence="2">
    <location>
        <begin position="12"/>
        <end position="35"/>
    </location>
</feature>
<protein>
    <submittedName>
        <fullName evidence="3">Cell division topological determinant MinJ</fullName>
    </submittedName>
</protein>
<dbReference type="GO" id="GO:0051301">
    <property type="term" value="P:cell division"/>
    <property type="evidence" value="ECO:0007669"/>
    <property type="project" value="UniProtKB-KW"/>
</dbReference>
<feature type="transmembrane region" description="Helical" evidence="2">
    <location>
        <begin position="56"/>
        <end position="79"/>
    </location>
</feature>
<keyword evidence="3" id="KW-0132">Cell division</keyword>
<feature type="region of interest" description="Disordered" evidence="1">
    <location>
        <begin position="431"/>
        <end position="466"/>
    </location>
</feature>
<keyword evidence="2" id="KW-0812">Transmembrane</keyword>
<feature type="compositionally biased region" description="Acidic residues" evidence="1">
    <location>
        <begin position="435"/>
        <end position="446"/>
    </location>
</feature>
<feature type="transmembrane region" description="Helical" evidence="2">
    <location>
        <begin position="220"/>
        <end position="239"/>
    </location>
</feature>
<evidence type="ECO:0000313" key="4">
    <source>
        <dbReference type="Proteomes" id="UP000094578"/>
    </source>
</evidence>
<comment type="caution">
    <text evidence="3">The sequence shown here is derived from an EMBL/GenBank/DDBJ whole genome shotgun (WGS) entry which is preliminary data.</text>
</comment>
<proteinExistence type="predicted"/>
<dbReference type="AlphaFoldDB" id="A0A1E3L114"/>
<keyword evidence="2" id="KW-0472">Membrane</keyword>
<dbReference type="InterPro" id="IPR036034">
    <property type="entry name" value="PDZ_sf"/>
</dbReference>
<feature type="transmembrane region" description="Helical" evidence="2">
    <location>
        <begin position="184"/>
        <end position="208"/>
    </location>
</feature>
<accession>A0A1E3L114</accession>
<keyword evidence="3" id="KW-0131">Cell cycle</keyword>
<dbReference type="STRING" id="1886670.PTI45_03113"/>
<dbReference type="PATRIC" id="fig|1886670.3.peg.3162"/>
<dbReference type="Gene3D" id="2.30.42.10">
    <property type="match status" value="1"/>
</dbReference>
<evidence type="ECO:0000256" key="2">
    <source>
        <dbReference type="SAM" id="Phobius"/>
    </source>
</evidence>
<dbReference type="SUPFAM" id="SSF50156">
    <property type="entry name" value="PDZ domain-like"/>
    <property type="match status" value="1"/>
</dbReference>
<name>A0A1E3L114_9BACL</name>
<feature type="transmembrane region" description="Helical" evidence="2">
    <location>
        <begin position="260"/>
        <end position="286"/>
    </location>
</feature>
<keyword evidence="2" id="KW-1133">Transmembrane helix</keyword>
<gene>
    <name evidence="3" type="ORF">PTI45_03113</name>
</gene>
<feature type="transmembrane region" description="Helical" evidence="2">
    <location>
        <begin position="85"/>
        <end position="102"/>
    </location>
</feature>
<evidence type="ECO:0000256" key="1">
    <source>
        <dbReference type="SAM" id="MobiDB-lite"/>
    </source>
</evidence>
<organism evidence="3 4">
    <name type="scientific">Paenibacillus nuruki</name>
    <dbReference type="NCBI Taxonomy" id="1886670"/>
    <lineage>
        <taxon>Bacteria</taxon>
        <taxon>Bacillati</taxon>
        <taxon>Bacillota</taxon>
        <taxon>Bacilli</taxon>
        <taxon>Bacillales</taxon>
        <taxon>Paenibacillaceae</taxon>
        <taxon>Paenibacillus</taxon>
    </lineage>
</organism>
<dbReference type="EMBL" id="MDER01000053">
    <property type="protein sequence ID" value="ODP27478.1"/>
    <property type="molecule type" value="Genomic_DNA"/>
</dbReference>
<feature type="transmembrane region" description="Helical" evidence="2">
    <location>
        <begin position="147"/>
        <end position="163"/>
    </location>
</feature>
<sequence>MNVLGEALRMIGGALGALLTQPFYYIFLIGVLLHYRRQGILERKLFNIRIYVYAGRVLRTVVTGIIAGLLISIVMAFIGIHIETEIIWCIGIILILLSLFRLRYAHLTMALAVLTIIYMVLLSFPSWQPTGVIGSFISSIRHIDLPGLLAISVLLQLIEALLFRMQALRFSSPIVIEGKRGKPVGAYAMEAFWPVPLWLFIPSVSGIVLPWTPLHGAQSWIDGVSLTALPVMIGCSVLTQTYLPQAKAQRIAKRLVQSGLIMVVFAALALWWAPIAIPAVIIAVILRECVMYFSRREETEQSPLFIRGLRGLKILDIIPYSPAAELGITAGESMYKVNGQLIHDPQSLHAALRINPAFCKLEVLNVEGESKFLQRAIYAGDHHQLGMIFAPDDQAVVSPDIQRLSAWHLLTKPRVQKLPSSYHEHSALLLPEGEQVTEPEVPEEPIELTPEYIEKHGLPKRPRRKS</sequence>
<feature type="transmembrane region" description="Helical" evidence="2">
    <location>
        <begin position="109"/>
        <end position="127"/>
    </location>
</feature>
<keyword evidence="4" id="KW-1185">Reference proteome</keyword>
<dbReference type="Proteomes" id="UP000094578">
    <property type="component" value="Unassembled WGS sequence"/>
</dbReference>
<reference evidence="3 4" key="1">
    <citation type="submission" date="2016-08" db="EMBL/GenBank/DDBJ databases">
        <title>Genome sequencing of Paenibacillus sp. TI45-13ar, isolated from Korean traditional nuruk.</title>
        <authorList>
            <person name="Kim S.-J."/>
        </authorList>
    </citation>
    <scope>NUCLEOTIDE SEQUENCE [LARGE SCALE GENOMIC DNA]</scope>
    <source>
        <strain evidence="3 4">TI45-13ar</strain>
    </source>
</reference>